<organism evidence="3 4">
    <name type="scientific">Agromyces allii</name>
    <dbReference type="NCBI Taxonomy" id="393607"/>
    <lineage>
        <taxon>Bacteria</taxon>
        <taxon>Bacillati</taxon>
        <taxon>Actinomycetota</taxon>
        <taxon>Actinomycetes</taxon>
        <taxon>Micrococcales</taxon>
        <taxon>Microbacteriaceae</taxon>
        <taxon>Agromyces</taxon>
    </lineage>
</organism>
<keyword evidence="4" id="KW-1185">Reference proteome</keyword>
<evidence type="ECO:0008006" key="5">
    <source>
        <dbReference type="Google" id="ProtNLM"/>
    </source>
</evidence>
<dbReference type="Proteomes" id="UP001499954">
    <property type="component" value="Unassembled WGS sequence"/>
</dbReference>
<feature type="region of interest" description="Disordered" evidence="2">
    <location>
        <begin position="1"/>
        <end position="22"/>
    </location>
</feature>
<accession>A0ABN2RDI6</accession>
<proteinExistence type="predicted"/>
<keyword evidence="1" id="KW-0175">Coiled coil</keyword>
<evidence type="ECO:0000313" key="4">
    <source>
        <dbReference type="Proteomes" id="UP001499954"/>
    </source>
</evidence>
<feature type="region of interest" description="Disordered" evidence="2">
    <location>
        <begin position="380"/>
        <end position="408"/>
    </location>
</feature>
<protein>
    <recommendedName>
        <fullName evidence="5">DUF222 domain-containing protein</fullName>
    </recommendedName>
</protein>
<evidence type="ECO:0000256" key="2">
    <source>
        <dbReference type="SAM" id="MobiDB-lite"/>
    </source>
</evidence>
<name>A0ABN2RDI6_9MICO</name>
<comment type="caution">
    <text evidence="3">The sequence shown here is derived from an EMBL/GenBank/DDBJ whole genome shotgun (WGS) entry which is preliminary data.</text>
</comment>
<evidence type="ECO:0000313" key="3">
    <source>
        <dbReference type="EMBL" id="GAA1967376.1"/>
    </source>
</evidence>
<sequence>MQSPRQCAKTRKQDPVSGPKSAAYVPSAAELARQAEVRALRRAVSRFRVLSDDFEALRRVADGIGEASGTSISVPGPIERDLGAAADIEAQCAELERTIAETRKQVFAEQRRIEEQRFLDYLGAMEELDVPAHGSKTSAEREPVRPGSHPAPSEPTRDRAERYLSTLSPGAELTERARALLASLNEAAPDLASLIVRDLQAEIGQINRAAKHQAKIDERLRELDIRAGAVGDTELLREIVFARAERVGMSDERVAALEGRADEAERLEAAAQSRDAARRVLELALLAEGYEVLSGFETAVPEDGVLVRRPGLDFHAWRVAVDDESIRMDVVRTTLEADARLAGTRDIEAETRICADLPAVLGRIAASGVELGRMRRLEPGDAPVKVLPGATRAHKQASTTTKQKERSQ</sequence>
<dbReference type="EMBL" id="BAAAMK010000011">
    <property type="protein sequence ID" value="GAA1967376.1"/>
    <property type="molecule type" value="Genomic_DNA"/>
</dbReference>
<reference evidence="3 4" key="1">
    <citation type="journal article" date="2019" name="Int. J. Syst. Evol. Microbiol.">
        <title>The Global Catalogue of Microorganisms (GCM) 10K type strain sequencing project: providing services to taxonomists for standard genome sequencing and annotation.</title>
        <authorList>
            <consortium name="The Broad Institute Genomics Platform"/>
            <consortium name="The Broad Institute Genome Sequencing Center for Infectious Disease"/>
            <person name="Wu L."/>
            <person name="Ma J."/>
        </authorList>
    </citation>
    <scope>NUCLEOTIDE SEQUENCE [LARGE SCALE GENOMIC DNA]</scope>
    <source>
        <strain evidence="3 4">JCM 13584</strain>
    </source>
</reference>
<gene>
    <name evidence="3" type="ORF">GCM10009717_37930</name>
</gene>
<evidence type="ECO:0000256" key="1">
    <source>
        <dbReference type="SAM" id="Coils"/>
    </source>
</evidence>
<feature type="coiled-coil region" evidence="1">
    <location>
        <begin position="85"/>
        <end position="112"/>
    </location>
</feature>
<feature type="region of interest" description="Disordered" evidence="2">
    <location>
        <begin position="132"/>
        <end position="159"/>
    </location>
</feature>